<dbReference type="InterPro" id="IPR040986">
    <property type="entry name" value="QSOX_FAD-bd_dom"/>
</dbReference>
<accession>A0A7R8W186</accession>
<evidence type="ECO:0000256" key="1">
    <source>
        <dbReference type="ARBA" id="ARBA00001974"/>
    </source>
</evidence>
<dbReference type="FunFam" id="1.20.120.1960:FF:000001">
    <property type="entry name" value="Sulfhydryl oxidase"/>
    <property type="match status" value="1"/>
</dbReference>
<evidence type="ECO:0000256" key="5">
    <source>
        <dbReference type="ARBA" id="ARBA00023002"/>
    </source>
</evidence>
<dbReference type="InterPro" id="IPR036774">
    <property type="entry name" value="ERV/ALR_sulphydryl_oxid_sf"/>
</dbReference>
<sequence>MSVIDVMSKELGAVQAVVPLTLGPREGRSTALASRVSGITARTAPSSLSGGPIDLVDSWEPRRHPGTYSVAHSRDVYGPPTRIQSDVPEDLEEPYIQGHPSFRFFVPGRKESDHGIELYGPRTVSNIKEKILELASLVDKDLAQRLQPISAAEVLERLAEKDILQVFILEKKDSLLGREIITDYAPVQGIKVYRLTDFDEADVQNTAWNLWGLDPAMFDQNEAVVVVLRDAEVVGTKWTSERETADVKQFIVDLAKGLVDTTVMKEGGKALRMKMALALEKENEEAGTHSAVEEIDEDKQVFVQALKQPEKSADDKVYFVDLEKALSYLLRHEVASKKQIAGVRLAALVEFVSVVRDHLPLRAQVQNFLESLLRFLKNPHQKSIQGKEWKDLVESLGSRGFDHFLPDYESYRACRGSTPQLRGYPCGLWMIFHSITVNAALKSDAIDDEPLRPLRAIHGYIKYFFGCEFCATHYDIMVADDMESSVKVPRDSALWMWRSHNRVNERVKGHDSEDPAHPKIIYPPANLCPACYHHDSELPRSANLCPTCDGTVRRTVDGPWDEDEVMVFLSHMYGSAHVDVSGVENNIVQVVPSVYSEGARSSGVIQSFKIGVIGLPFLLVLLHVTLWG</sequence>
<reference evidence="8" key="1">
    <citation type="submission" date="2020-11" db="EMBL/GenBank/DDBJ databases">
        <authorList>
            <person name="Tran Van P."/>
        </authorList>
    </citation>
    <scope>NUCLEOTIDE SEQUENCE</scope>
</reference>
<organism evidence="8">
    <name type="scientific">Cyprideis torosa</name>
    <dbReference type="NCBI Taxonomy" id="163714"/>
    <lineage>
        <taxon>Eukaryota</taxon>
        <taxon>Metazoa</taxon>
        <taxon>Ecdysozoa</taxon>
        <taxon>Arthropoda</taxon>
        <taxon>Crustacea</taxon>
        <taxon>Oligostraca</taxon>
        <taxon>Ostracoda</taxon>
        <taxon>Podocopa</taxon>
        <taxon>Podocopida</taxon>
        <taxon>Cytherocopina</taxon>
        <taxon>Cytheroidea</taxon>
        <taxon>Cytherideidae</taxon>
        <taxon>Cyprideis</taxon>
    </lineage>
</organism>
<dbReference type="Pfam" id="PF04777">
    <property type="entry name" value="Evr1_Alr"/>
    <property type="match status" value="1"/>
</dbReference>
<keyword evidence="5 7" id="KW-0560">Oxidoreductase</keyword>
<keyword evidence="6" id="KW-1015">Disulfide bond</keyword>
<evidence type="ECO:0000256" key="2">
    <source>
        <dbReference type="ARBA" id="ARBA00022630"/>
    </source>
</evidence>
<dbReference type="PROSITE" id="PS51324">
    <property type="entry name" value="ERV_ALR"/>
    <property type="match status" value="1"/>
</dbReference>
<keyword evidence="2 7" id="KW-0285">Flavoprotein</keyword>
<dbReference type="AlphaFoldDB" id="A0A7R8W186"/>
<keyword evidence="3" id="KW-0732">Signal</keyword>
<name>A0A7R8W186_9CRUS</name>
<comment type="cofactor">
    <cofactor evidence="1 7">
        <name>FAD</name>
        <dbReference type="ChEBI" id="CHEBI:57692"/>
    </cofactor>
</comment>
<dbReference type="EMBL" id="OB660120">
    <property type="protein sequence ID" value="CAD7222907.1"/>
    <property type="molecule type" value="Genomic_DNA"/>
</dbReference>
<keyword evidence="4 7" id="KW-0274">FAD</keyword>
<dbReference type="GO" id="GO:0005615">
    <property type="term" value="C:extracellular space"/>
    <property type="evidence" value="ECO:0007669"/>
    <property type="project" value="TreeGrafter"/>
</dbReference>
<dbReference type="Gene3D" id="1.20.120.310">
    <property type="entry name" value="ERV/ALR sulfhydryl oxidase domain"/>
    <property type="match status" value="1"/>
</dbReference>
<evidence type="ECO:0000256" key="7">
    <source>
        <dbReference type="RuleBase" id="RU371123"/>
    </source>
</evidence>
<dbReference type="EC" id="1.8.3.2" evidence="7"/>
<dbReference type="GO" id="GO:0006457">
    <property type="term" value="P:protein folding"/>
    <property type="evidence" value="ECO:0007669"/>
    <property type="project" value="TreeGrafter"/>
</dbReference>
<protein>
    <recommendedName>
        <fullName evidence="7">Sulfhydryl oxidase</fullName>
        <ecNumber evidence="7">1.8.3.2</ecNumber>
    </recommendedName>
</protein>
<evidence type="ECO:0000256" key="4">
    <source>
        <dbReference type="ARBA" id="ARBA00022827"/>
    </source>
</evidence>
<dbReference type="InterPro" id="IPR042568">
    <property type="entry name" value="QSOX_FAD-bd_sf"/>
</dbReference>
<dbReference type="InterPro" id="IPR017905">
    <property type="entry name" value="ERV/ALR_sulphydryl_oxidase"/>
</dbReference>
<dbReference type="SUPFAM" id="SSF69000">
    <property type="entry name" value="FAD-dependent thiol oxidase"/>
    <property type="match status" value="1"/>
</dbReference>
<gene>
    <name evidence="8" type="ORF">CTOB1V02_LOCUS903</name>
</gene>
<evidence type="ECO:0000256" key="3">
    <source>
        <dbReference type="ARBA" id="ARBA00022729"/>
    </source>
</evidence>
<dbReference type="GO" id="GO:0016971">
    <property type="term" value="F:flavin-dependent sulfhydryl oxidase activity"/>
    <property type="evidence" value="ECO:0007669"/>
    <property type="project" value="InterPro"/>
</dbReference>
<dbReference type="Pfam" id="PF18371">
    <property type="entry name" value="FAD_SOX"/>
    <property type="match status" value="1"/>
</dbReference>
<comment type="catalytic activity">
    <reaction evidence="7">
        <text>2 R'C(R)SH + O2 = R'C(R)S-S(R)CR' + H2O2</text>
        <dbReference type="Rhea" id="RHEA:17357"/>
        <dbReference type="ChEBI" id="CHEBI:15379"/>
        <dbReference type="ChEBI" id="CHEBI:16240"/>
        <dbReference type="ChEBI" id="CHEBI:16520"/>
        <dbReference type="ChEBI" id="CHEBI:17412"/>
        <dbReference type="EC" id="1.8.3.2"/>
    </reaction>
</comment>
<dbReference type="Gene3D" id="1.20.120.1960">
    <property type="entry name" value="QSOX sulfhydryl oxidase domain"/>
    <property type="match status" value="1"/>
</dbReference>
<dbReference type="GO" id="GO:0000139">
    <property type="term" value="C:Golgi membrane"/>
    <property type="evidence" value="ECO:0007669"/>
    <property type="project" value="TreeGrafter"/>
</dbReference>
<evidence type="ECO:0000313" key="8">
    <source>
        <dbReference type="EMBL" id="CAD7222907.1"/>
    </source>
</evidence>
<dbReference type="PANTHER" id="PTHR22897">
    <property type="entry name" value="QUIESCIN Q6-RELATED SULFHYDRYL OXIDASE"/>
    <property type="match status" value="1"/>
</dbReference>
<dbReference type="GO" id="GO:0003756">
    <property type="term" value="F:protein disulfide isomerase activity"/>
    <property type="evidence" value="ECO:0007669"/>
    <property type="project" value="TreeGrafter"/>
</dbReference>
<evidence type="ECO:0000256" key="6">
    <source>
        <dbReference type="ARBA" id="ARBA00023157"/>
    </source>
</evidence>
<dbReference type="InterPro" id="IPR039798">
    <property type="entry name" value="Sulfhydryl_oxidase"/>
</dbReference>
<dbReference type="PANTHER" id="PTHR22897:SF8">
    <property type="entry name" value="SULFHYDRYL OXIDASE"/>
    <property type="match status" value="1"/>
</dbReference>
<dbReference type="OrthoDB" id="59470at2759"/>
<proteinExistence type="predicted"/>